<dbReference type="Proteomes" id="UP000494115">
    <property type="component" value="Unassembled WGS sequence"/>
</dbReference>
<dbReference type="EMBL" id="CADIKM010000058">
    <property type="protein sequence ID" value="CAB3803841.1"/>
    <property type="molecule type" value="Genomic_DNA"/>
</dbReference>
<organism evidence="1 2">
    <name type="scientific">Pararobbsia alpina</name>
    <dbReference type="NCBI Taxonomy" id="621374"/>
    <lineage>
        <taxon>Bacteria</taxon>
        <taxon>Pseudomonadati</taxon>
        <taxon>Pseudomonadota</taxon>
        <taxon>Betaproteobacteria</taxon>
        <taxon>Burkholderiales</taxon>
        <taxon>Burkholderiaceae</taxon>
        <taxon>Pararobbsia</taxon>
    </lineage>
</organism>
<sequence length="80" mass="9428">MLSPHLFIWGDNIHGKSETWSRYFRIVENYRRVLSDSETLVELMELPALGIRGNSHMLIMDRDNQVIAKLVQDWLTRISN</sequence>
<dbReference type="InterPro" id="IPR029058">
    <property type="entry name" value="AB_hydrolase_fold"/>
</dbReference>
<evidence type="ECO:0000313" key="2">
    <source>
        <dbReference type="Proteomes" id="UP000494115"/>
    </source>
</evidence>
<name>A0A6S7DF58_9BURK</name>
<reference evidence="1 2" key="1">
    <citation type="submission" date="2020-04" db="EMBL/GenBank/DDBJ databases">
        <authorList>
            <person name="De Canck E."/>
        </authorList>
    </citation>
    <scope>NUCLEOTIDE SEQUENCE [LARGE SCALE GENOMIC DNA]</scope>
    <source>
        <strain evidence="1 2">LMG 28138</strain>
    </source>
</reference>
<proteinExistence type="predicted"/>
<protein>
    <submittedName>
        <fullName evidence="1">Uncharacterized protein</fullName>
    </submittedName>
</protein>
<dbReference type="AlphaFoldDB" id="A0A6S7DF58"/>
<keyword evidence="2" id="KW-1185">Reference proteome</keyword>
<dbReference type="Gene3D" id="3.40.50.1820">
    <property type="entry name" value="alpha/beta hydrolase"/>
    <property type="match status" value="1"/>
</dbReference>
<gene>
    <name evidence="1" type="ORF">LMG28138_05420</name>
</gene>
<evidence type="ECO:0000313" key="1">
    <source>
        <dbReference type="EMBL" id="CAB3803841.1"/>
    </source>
</evidence>
<accession>A0A6S7DF58</accession>